<dbReference type="EnsemblPlants" id="Pp3c1_24295V3.1">
    <property type="protein sequence ID" value="PAC:32970047.CDS.1"/>
    <property type="gene ID" value="Pp3c1_24295"/>
</dbReference>
<evidence type="ECO:0000313" key="2">
    <source>
        <dbReference type="EnsemblPlants" id="PAC:32970047.CDS.1"/>
    </source>
</evidence>
<dbReference type="GO" id="GO:0003676">
    <property type="term" value="F:nucleic acid binding"/>
    <property type="evidence" value="ECO:0007669"/>
    <property type="project" value="InterPro"/>
</dbReference>
<evidence type="ECO:0000313" key="3">
    <source>
        <dbReference type="Proteomes" id="UP000006727"/>
    </source>
</evidence>
<dbReference type="AlphaFoldDB" id="A0A2K1L9K3"/>
<evidence type="ECO:0000313" key="1">
    <source>
        <dbReference type="EMBL" id="PNR62681.1"/>
    </source>
</evidence>
<reference evidence="1 3" key="1">
    <citation type="journal article" date="2008" name="Science">
        <title>The Physcomitrella genome reveals evolutionary insights into the conquest of land by plants.</title>
        <authorList>
            <person name="Rensing S."/>
            <person name="Lang D."/>
            <person name="Zimmer A."/>
            <person name="Terry A."/>
            <person name="Salamov A."/>
            <person name="Shapiro H."/>
            <person name="Nishiyama T."/>
            <person name="Perroud P.-F."/>
            <person name="Lindquist E."/>
            <person name="Kamisugi Y."/>
            <person name="Tanahashi T."/>
            <person name="Sakakibara K."/>
            <person name="Fujita T."/>
            <person name="Oishi K."/>
            <person name="Shin-I T."/>
            <person name="Kuroki Y."/>
            <person name="Toyoda A."/>
            <person name="Suzuki Y."/>
            <person name="Hashimoto A."/>
            <person name="Yamaguchi K."/>
            <person name="Sugano A."/>
            <person name="Kohara Y."/>
            <person name="Fujiyama A."/>
            <person name="Anterola A."/>
            <person name="Aoki S."/>
            <person name="Ashton N."/>
            <person name="Barbazuk W.B."/>
            <person name="Barker E."/>
            <person name="Bennetzen J."/>
            <person name="Bezanilla M."/>
            <person name="Blankenship R."/>
            <person name="Cho S.H."/>
            <person name="Dutcher S."/>
            <person name="Estelle M."/>
            <person name="Fawcett J.A."/>
            <person name="Gundlach H."/>
            <person name="Hanada K."/>
            <person name="Heyl A."/>
            <person name="Hicks K.A."/>
            <person name="Hugh J."/>
            <person name="Lohr M."/>
            <person name="Mayer K."/>
            <person name="Melkozernov A."/>
            <person name="Murata T."/>
            <person name="Nelson D."/>
            <person name="Pils B."/>
            <person name="Prigge M."/>
            <person name="Reiss B."/>
            <person name="Renner T."/>
            <person name="Rombauts S."/>
            <person name="Rushton P."/>
            <person name="Sanderfoot A."/>
            <person name="Schween G."/>
            <person name="Shiu S.-H."/>
            <person name="Stueber K."/>
            <person name="Theodoulou F.L."/>
            <person name="Tu H."/>
            <person name="Van de Peer Y."/>
            <person name="Verrier P.J."/>
            <person name="Waters E."/>
            <person name="Wood A."/>
            <person name="Yang L."/>
            <person name="Cove D."/>
            <person name="Cuming A."/>
            <person name="Hasebe M."/>
            <person name="Lucas S."/>
            <person name="Mishler D.B."/>
            <person name="Reski R."/>
            <person name="Grigoriev I."/>
            <person name="Quatrano R.S."/>
            <person name="Boore J.L."/>
        </authorList>
    </citation>
    <scope>NUCLEOTIDE SEQUENCE [LARGE SCALE GENOMIC DNA]</scope>
    <source>
        <strain evidence="2 3">cv. Gransden 2004</strain>
    </source>
</reference>
<dbReference type="Gramene" id="Pp3c1_24295V3.1">
    <property type="protein sequence ID" value="PAC:32970047.CDS.1"/>
    <property type="gene ID" value="Pp3c1_24295"/>
</dbReference>
<reference evidence="2" key="3">
    <citation type="submission" date="2020-12" db="UniProtKB">
        <authorList>
            <consortium name="EnsemblPlants"/>
        </authorList>
    </citation>
    <scope>IDENTIFICATION</scope>
</reference>
<protein>
    <recommendedName>
        <fullName evidence="4">Integrase catalytic domain-containing protein</fullName>
    </recommendedName>
</protein>
<dbReference type="InParanoid" id="A0A2K1L9K3"/>
<dbReference type="InterPro" id="IPR036397">
    <property type="entry name" value="RNaseH_sf"/>
</dbReference>
<dbReference type="EMBL" id="ABEU02000001">
    <property type="protein sequence ID" value="PNR62681.1"/>
    <property type="molecule type" value="Genomic_DNA"/>
</dbReference>
<dbReference type="Gene3D" id="3.30.420.10">
    <property type="entry name" value="Ribonuclease H-like superfamily/Ribonuclease H"/>
    <property type="match status" value="1"/>
</dbReference>
<dbReference type="Proteomes" id="UP000006727">
    <property type="component" value="Chromosome 1"/>
</dbReference>
<reference evidence="1 3" key="2">
    <citation type="journal article" date="2018" name="Plant J.">
        <title>The Physcomitrella patens chromosome-scale assembly reveals moss genome structure and evolution.</title>
        <authorList>
            <person name="Lang D."/>
            <person name="Ullrich K.K."/>
            <person name="Murat F."/>
            <person name="Fuchs J."/>
            <person name="Jenkins J."/>
            <person name="Haas F.B."/>
            <person name="Piednoel M."/>
            <person name="Gundlach H."/>
            <person name="Van Bel M."/>
            <person name="Meyberg R."/>
            <person name="Vives C."/>
            <person name="Morata J."/>
            <person name="Symeonidi A."/>
            <person name="Hiss M."/>
            <person name="Muchero W."/>
            <person name="Kamisugi Y."/>
            <person name="Saleh O."/>
            <person name="Blanc G."/>
            <person name="Decker E.L."/>
            <person name="van Gessel N."/>
            <person name="Grimwood J."/>
            <person name="Hayes R.D."/>
            <person name="Graham S.W."/>
            <person name="Gunter L.E."/>
            <person name="McDaniel S.F."/>
            <person name="Hoernstein S.N.W."/>
            <person name="Larsson A."/>
            <person name="Li F.W."/>
            <person name="Perroud P.F."/>
            <person name="Phillips J."/>
            <person name="Ranjan P."/>
            <person name="Rokshar D.S."/>
            <person name="Rothfels C.J."/>
            <person name="Schneider L."/>
            <person name="Shu S."/>
            <person name="Stevenson D.W."/>
            <person name="Thummler F."/>
            <person name="Tillich M."/>
            <person name="Villarreal Aguilar J.C."/>
            <person name="Widiez T."/>
            <person name="Wong G.K."/>
            <person name="Wymore A."/>
            <person name="Zhang Y."/>
            <person name="Zimmer A.D."/>
            <person name="Quatrano R.S."/>
            <person name="Mayer K.F.X."/>
            <person name="Goodstein D."/>
            <person name="Casacuberta J.M."/>
            <person name="Vandepoele K."/>
            <person name="Reski R."/>
            <person name="Cuming A.C."/>
            <person name="Tuskan G.A."/>
            <person name="Maumus F."/>
            <person name="Salse J."/>
            <person name="Schmutz J."/>
            <person name="Rensing S.A."/>
        </authorList>
    </citation>
    <scope>NUCLEOTIDE SEQUENCE [LARGE SCALE GENOMIC DNA]</scope>
    <source>
        <strain evidence="2 3">cv. Gransden 2004</strain>
    </source>
</reference>
<name>A0A2K1L9K3_PHYPA</name>
<keyword evidence="3" id="KW-1185">Reference proteome</keyword>
<organism evidence="1">
    <name type="scientific">Physcomitrium patens</name>
    <name type="common">Spreading-leaved earth moss</name>
    <name type="synonym">Physcomitrella patens</name>
    <dbReference type="NCBI Taxonomy" id="3218"/>
    <lineage>
        <taxon>Eukaryota</taxon>
        <taxon>Viridiplantae</taxon>
        <taxon>Streptophyta</taxon>
        <taxon>Embryophyta</taxon>
        <taxon>Bryophyta</taxon>
        <taxon>Bryophytina</taxon>
        <taxon>Bryopsida</taxon>
        <taxon>Funariidae</taxon>
        <taxon>Funariales</taxon>
        <taxon>Funariaceae</taxon>
        <taxon>Physcomitrium</taxon>
    </lineage>
</organism>
<gene>
    <name evidence="1" type="ORF">PHYPA_001105</name>
</gene>
<evidence type="ECO:0008006" key="4">
    <source>
        <dbReference type="Google" id="ProtNLM"/>
    </source>
</evidence>
<sequence length="139" mass="16887">MDISTIVLCTKHTITSFYHLQCNRLLERFNQILYLFIIKNRKYDEYWHTMLPMIIFVYCKSVFLNTRFFKFEMLYGHKSQISIVPLNLASTMIESIDIHIWLHKLLQHWSHLQAHAHNNINKTQQFQKKCHVQKKNNIH</sequence>
<proteinExistence type="predicted"/>
<accession>A0A2K1L9K3</accession>